<dbReference type="Proteomes" id="UP000701801">
    <property type="component" value="Unassembled WGS sequence"/>
</dbReference>
<accession>A0A9N9LPY1</accession>
<evidence type="ECO:0000313" key="3">
    <source>
        <dbReference type="Proteomes" id="UP000701801"/>
    </source>
</evidence>
<feature type="region of interest" description="Disordered" evidence="1">
    <location>
        <begin position="1"/>
        <end position="80"/>
    </location>
</feature>
<dbReference type="Pfam" id="PF12224">
    <property type="entry name" value="Amidoligase_2"/>
    <property type="match status" value="1"/>
</dbReference>
<feature type="compositionally biased region" description="Low complexity" evidence="1">
    <location>
        <begin position="23"/>
        <end position="39"/>
    </location>
</feature>
<organism evidence="2 3">
    <name type="scientific">Hymenoscyphus albidus</name>
    <dbReference type="NCBI Taxonomy" id="595503"/>
    <lineage>
        <taxon>Eukaryota</taxon>
        <taxon>Fungi</taxon>
        <taxon>Dikarya</taxon>
        <taxon>Ascomycota</taxon>
        <taxon>Pezizomycotina</taxon>
        <taxon>Leotiomycetes</taxon>
        <taxon>Helotiales</taxon>
        <taxon>Helotiaceae</taxon>
        <taxon>Hymenoscyphus</taxon>
    </lineage>
</organism>
<gene>
    <name evidence="2" type="ORF">HYALB_00005758</name>
</gene>
<sequence length="441" mass="50693">MTDESPSRRSNTLSERNISPRASSNVSSPPMSSLFSTPPKQSGPRKLKFLTKSRAAELRKRESEYINPNPRPLPSPSQSSRLTFGVELEFNIAYLLPSGRIFRDTDLAEGLPYTTDPDPEDPRVVRGLATYEPDPEEELTLSQQVEAYREQREQIFTHIRDTLRAAGLPCRLGDDYSNPKPEHLVLLSDSSVEPLEDDDSADNYNFMDVEITSPPFYDHEDSRRQVKAVCEILTSTYRINAKGNKTCGMHVHEEFPYGYSGYHPRHLASLMACLWVFENRLQRIHPEHRRAGHEAAEYCMPLATGSWLTSDSDFLREGWRQRGLKTLLAARDEKTCQEICFLTRGFQERLSYNTRTLSWDKGIRTVEFRQHEGTVEAEEVFQWIKFAFKVDEKALDGFLKRHVDDALEDYTAMDLLKAISSADSAVYYEKKMRERDAVEEE</sequence>
<protein>
    <submittedName>
        <fullName evidence="2">Uncharacterized protein</fullName>
    </submittedName>
</protein>
<dbReference type="PANTHER" id="PTHR36847">
    <property type="entry name" value="AMIDOLIGASE ENZYME"/>
    <property type="match status" value="1"/>
</dbReference>
<dbReference type="InterPro" id="IPR022025">
    <property type="entry name" value="Amidoligase_2"/>
</dbReference>
<dbReference type="AlphaFoldDB" id="A0A9N9LPY1"/>
<dbReference type="PANTHER" id="PTHR36847:SF1">
    <property type="entry name" value="AMIDOLIGASE ENZYME"/>
    <property type="match status" value="1"/>
</dbReference>
<comment type="caution">
    <text evidence="2">The sequence shown here is derived from an EMBL/GenBank/DDBJ whole genome shotgun (WGS) entry which is preliminary data.</text>
</comment>
<feature type="compositionally biased region" description="Basic and acidic residues" evidence="1">
    <location>
        <begin position="54"/>
        <end position="64"/>
    </location>
</feature>
<evidence type="ECO:0000313" key="2">
    <source>
        <dbReference type="EMBL" id="CAG8977050.1"/>
    </source>
</evidence>
<feature type="compositionally biased region" description="Polar residues" evidence="1">
    <location>
        <begin position="8"/>
        <end position="22"/>
    </location>
</feature>
<keyword evidence="3" id="KW-1185">Reference proteome</keyword>
<reference evidence="2" key="1">
    <citation type="submission" date="2021-07" db="EMBL/GenBank/DDBJ databases">
        <authorList>
            <person name="Durling M."/>
        </authorList>
    </citation>
    <scope>NUCLEOTIDE SEQUENCE</scope>
</reference>
<evidence type="ECO:0000256" key="1">
    <source>
        <dbReference type="SAM" id="MobiDB-lite"/>
    </source>
</evidence>
<name>A0A9N9LPY1_9HELO</name>
<dbReference type="EMBL" id="CAJVRM010000203">
    <property type="protein sequence ID" value="CAG8977050.1"/>
    <property type="molecule type" value="Genomic_DNA"/>
</dbReference>
<proteinExistence type="predicted"/>
<dbReference type="OrthoDB" id="412402at2759"/>